<reference evidence="7 8" key="1">
    <citation type="submission" date="2017-09" db="EMBL/GenBank/DDBJ databases">
        <title>Depth-based differentiation of microbial function through sediment-hosted aquifers and enrichment of novel symbionts in the deep terrestrial subsurface.</title>
        <authorList>
            <person name="Probst A.J."/>
            <person name="Ladd B."/>
            <person name="Jarett J.K."/>
            <person name="Geller-Mcgrath D.E."/>
            <person name="Sieber C.M."/>
            <person name="Emerson J.B."/>
            <person name="Anantharaman K."/>
            <person name="Thomas B.C."/>
            <person name="Malmstrom R."/>
            <person name="Stieglmeier M."/>
            <person name="Klingl A."/>
            <person name="Woyke T."/>
            <person name="Ryan C.M."/>
            <person name="Banfield J.F."/>
        </authorList>
    </citation>
    <scope>NUCLEOTIDE SEQUENCE [LARGE SCALE GENOMIC DNA]</scope>
    <source>
        <strain evidence="7">CG22_combo_CG10-13_8_21_14_all_39_12</strain>
    </source>
</reference>
<comment type="caution">
    <text evidence="7">The sequence shown here is derived from an EMBL/GenBank/DDBJ whole genome shotgun (WGS) entry which is preliminary data.</text>
</comment>
<keyword evidence="5" id="KW-0472">Membrane</keyword>
<dbReference type="AlphaFoldDB" id="A0A2H0BI66"/>
<evidence type="ECO:0000256" key="4">
    <source>
        <dbReference type="ARBA" id="ARBA00022679"/>
    </source>
</evidence>
<dbReference type="Proteomes" id="UP000228495">
    <property type="component" value="Unassembled WGS sequence"/>
</dbReference>
<comment type="subcellular location">
    <subcellularLocation>
        <location evidence="1">Cell membrane</location>
    </subcellularLocation>
</comment>
<keyword evidence="3" id="KW-0328">Glycosyltransferase</keyword>
<evidence type="ECO:0000259" key="6">
    <source>
        <dbReference type="Pfam" id="PF00535"/>
    </source>
</evidence>
<organism evidence="7 8">
    <name type="scientific">candidate division WWE3 bacterium CG22_combo_CG10-13_8_21_14_all_39_12</name>
    <dbReference type="NCBI Taxonomy" id="1975094"/>
    <lineage>
        <taxon>Bacteria</taxon>
        <taxon>Katanobacteria</taxon>
    </lineage>
</organism>
<evidence type="ECO:0000256" key="2">
    <source>
        <dbReference type="ARBA" id="ARBA00022475"/>
    </source>
</evidence>
<sequence>MSTFAVLITAYNEEKYLGQALSSIKNQVGLPTPFAIIVVDNASTDKTSDIAKEHGAIVVSEPQKGIAYALKAGYDYVISEGYDWVIQTDADSAVSNHWVASVVKVMDDPDIVGATGPTYFYDNSPIVKFFSGGVFAVFVWVQRLLTGTMQFVGSNMAMRLSTYQQIGGVDMSFQISADVDLSKRMQKVGKIAYLLDMKVGVSSRRFKKQPLRALYLYARGLADTIRHKSSTIELDDVR</sequence>
<proteinExistence type="predicted"/>
<feature type="domain" description="Glycosyltransferase 2-like" evidence="6">
    <location>
        <begin position="6"/>
        <end position="125"/>
    </location>
</feature>
<dbReference type="GO" id="GO:0016757">
    <property type="term" value="F:glycosyltransferase activity"/>
    <property type="evidence" value="ECO:0007669"/>
    <property type="project" value="UniProtKB-KW"/>
</dbReference>
<evidence type="ECO:0000256" key="3">
    <source>
        <dbReference type="ARBA" id="ARBA00022676"/>
    </source>
</evidence>
<dbReference type="Pfam" id="PF00535">
    <property type="entry name" value="Glycos_transf_2"/>
    <property type="match status" value="1"/>
</dbReference>
<evidence type="ECO:0000313" key="7">
    <source>
        <dbReference type="EMBL" id="PIP56708.1"/>
    </source>
</evidence>
<evidence type="ECO:0000256" key="5">
    <source>
        <dbReference type="ARBA" id="ARBA00023136"/>
    </source>
</evidence>
<protein>
    <recommendedName>
        <fullName evidence="6">Glycosyltransferase 2-like domain-containing protein</fullName>
    </recommendedName>
</protein>
<accession>A0A2H0BI66</accession>
<dbReference type="PANTHER" id="PTHR43646:SF2">
    <property type="entry name" value="GLYCOSYLTRANSFERASE 2-LIKE DOMAIN-CONTAINING PROTEIN"/>
    <property type="match status" value="1"/>
</dbReference>
<dbReference type="PANTHER" id="PTHR43646">
    <property type="entry name" value="GLYCOSYLTRANSFERASE"/>
    <property type="match status" value="1"/>
</dbReference>
<dbReference type="InterPro" id="IPR029044">
    <property type="entry name" value="Nucleotide-diphossugar_trans"/>
</dbReference>
<evidence type="ECO:0000313" key="8">
    <source>
        <dbReference type="Proteomes" id="UP000228495"/>
    </source>
</evidence>
<dbReference type="Gene3D" id="3.90.550.10">
    <property type="entry name" value="Spore Coat Polysaccharide Biosynthesis Protein SpsA, Chain A"/>
    <property type="match status" value="1"/>
</dbReference>
<name>A0A2H0BI66_UNCKA</name>
<evidence type="ECO:0000256" key="1">
    <source>
        <dbReference type="ARBA" id="ARBA00004236"/>
    </source>
</evidence>
<dbReference type="EMBL" id="PCSU01000023">
    <property type="protein sequence ID" value="PIP56708.1"/>
    <property type="molecule type" value="Genomic_DNA"/>
</dbReference>
<dbReference type="GO" id="GO:0005886">
    <property type="term" value="C:plasma membrane"/>
    <property type="evidence" value="ECO:0007669"/>
    <property type="project" value="UniProtKB-SubCell"/>
</dbReference>
<gene>
    <name evidence="7" type="ORF">COX05_01670</name>
</gene>
<keyword evidence="2" id="KW-1003">Cell membrane</keyword>
<dbReference type="InterPro" id="IPR001173">
    <property type="entry name" value="Glyco_trans_2-like"/>
</dbReference>
<keyword evidence="4" id="KW-0808">Transferase</keyword>
<dbReference type="SUPFAM" id="SSF53448">
    <property type="entry name" value="Nucleotide-diphospho-sugar transferases"/>
    <property type="match status" value="1"/>
</dbReference>